<keyword evidence="1" id="KW-0175">Coiled coil</keyword>
<dbReference type="GO" id="GO:0003712">
    <property type="term" value="F:transcription coregulator activity"/>
    <property type="evidence" value="ECO:0007669"/>
    <property type="project" value="InterPro"/>
</dbReference>
<dbReference type="OrthoDB" id="1932706at2759"/>
<dbReference type="AlphaFoldDB" id="A0A420Y173"/>
<dbReference type="STRING" id="177199.A0A420Y173"/>
<organism evidence="4 5">
    <name type="scientific">Coniochaeta pulveracea</name>
    <dbReference type="NCBI Taxonomy" id="177199"/>
    <lineage>
        <taxon>Eukaryota</taxon>
        <taxon>Fungi</taxon>
        <taxon>Dikarya</taxon>
        <taxon>Ascomycota</taxon>
        <taxon>Pezizomycotina</taxon>
        <taxon>Sordariomycetes</taxon>
        <taxon>Sordariomycetidae</taxon>
        <taxon>Coniochaetales</taxon>
        <taxon>Coniochaetaceae</taxon>
        <taxon>Coniochaeta</taxon>
    </lineage>
</organism>
<feature type="compositionally biased region" description="Polar residues" evidence="2">
    <location>
        <begin position="185"/>
        <end position="195"/>
    </location>
</feature>
<dbReference type="Proteomes" id="UP000275385">
    <property type="component" value="Unassembled WGS sequence"/>
</dbReference>
<feature type="region of interest" description="Disordered" evidence="2">
    <location>
        <begin position="226"/>
        <end position="267"/>
    </location>
</feature>
<dbReference type="InterPro" id="IPR021950">
    <property type="entry name" value="Spt20"/>
</dbReference>
<feature type="compositionally biased region" description="Polar residues" evidence="2">
    <location>
        <begin position="643"/>
        <end position="669"/>
    </location>
</feature>
<evidence type="ECO:0000313" key="4">
    <source>
        <dbReference type="EMBL" id="RKU41509.1"/>
    </source>
</evidence>
<feature type="domain" description="Spt20-like SEP" evidence="3">
    <location>
        <begin position="109"/>
        <end position="367"/>
    </location>
</feature>
<dbReference type="EMBL" id="QVQW01000073">
    <property type="protein sequence ID" value="RKU41509.1"/>
    <property type="molecule type" value="Genomic_DNA"/>
</dbReference>
<dbReference type="InterPro" id="IPR046468">
    <property type="entry name" value="Spt20-like_SEP"/>
</dbReference>
<keyword evidence="5" id="KW-1185">Reference proteome</keyword>
<proteinExistence type="predicted"/>
<feature type="region of interest" description="Disordered" evidence="2">
    <location>
        <begin position="183"/>
        <end position="204"/>
    </location>
</feature>
<feature type="compositionally biased region" description="Low complexity" evidence="2">
    <location>
        <begin position="250"/>
        <end position="259"/>
    </location>
</feature>
<evidence type="ECO:0000313" key="5">
    <source>
        <dbReference type="Proteomes" id="UP000275385"/>
    </source>
</evidence>
<name>A0A420Y173_9PEZI</name>
<feature type="region of interest" description="Disordered" evidence="2">
    <location>
        <begin position="12"/>
        <end position="84"/>
    </location>
</feature>
<dbReference type="Pfam" id="PF12090">
    <property type="entry name" value="Spt20_SEP"/>
    <property type="match status" value="1"/>
</dbReference>
<feature type="region of interest" description="Disordered" evidence="2">
    <location>
        <begin position="627"/>
        <end position="683"/>
    </location>
</feature>
<dbReference type="GO" id="GO:0000124">
    <property type="term" value="C:SAGA complex"/>
    <property type="evidence" value="ECO:0007669"/>
    <property type="project" value="InterPro"/>
</dbReference>
<dbReference type="PANTHER" id="PTHR13526:SF8">
    <property type="entry name" value="TRANSCRIPTION FACTOR SPT20 HOMOLOG"/>
    <property type="match status" value="1"/>
</dbReference>
<evidence type="ECO:0000256" key="1">
    <source>
        <dbReference type="SAM" id="Coils"/>
    </source>
</evidence>
<accession>A0A420Y173</accession>
<feature type="compositionally biased region" description="Low complexity" evidence="2">
    <location>
        <begin position="31"/>
        <end position="47"/>
    </location>
</feature>
<feature type="compositionally biased region" description="Basic and acidic residues" evidence="2">
    <location>
        <begin position="236"/>
        <end position="249"/>
    </location>
</feature>
<dbReference type="PANTHER" id="PTHR13526">
    <property type="entry name" value="TRANSCRIPTION FACTOR SPT20 HOMOLOG"/>
    <property type="match status" value="1"/>
</dbReference>
<feature type="compositionally biased region" description="Polar residues" evidence="2">
    <location>
        <begin position="48"/>
        <end position="64"/>
    </location>
</feature>
<feature type="region of interest" description="Disordered" evidence="2">
    <location>
        <begin position="455"/>
        <end position="479"/>
    </location>
</feature>
<feature type="coiled-coil region" evidence="1">
    <location>
        <begin position="855"/>
        <end position="894"/>
    </location>
</feature>
<dbReference type="GO" id="GO:0006357">
    <property type="term" value="P:regulation of transcription by RNA polymerase II"/>
    <property type="evidence" value="ECO:0007669"/>
    <property type="project" value="TreeGrafter"/>
</dbReference>
<feature type="region of interest" description="Disordered" evidence="2">
    <location>
        <begin position="416"/>
        <end position="437"/>
    </location>
</feature>
<sequence length="1001" mass="109907">MMAPIVAVHANVAAKLKRPPPGTQSNTDGTPPSKSSPSSSLISNSSPTNGSRQFTHAPSLNGTTGPRAKTRKDPTKLSLGTDSTESKLTMSTLNQYQLDMERFLLETYSDTPSLIVHLYPKQQHLRFEGQDSVFNFKSPVGSVLIRALRNRTIPHELLPLFVAEDVPFYNGCLVVRISCPRTADAEQTSQPTTGGNKVVPGSIHNSSPYNVPSPYVRYPQENLLLAGGTSKSKGSPMKDKSSEQKDKEAMPAPSAPSEPQKSKGSSALSTIVLHPTAQSIQADLALMAMEFQGVLNGVQDSVPPVPGAIAPTPTANSMPPPAKKQKRELAVPDASSIYAVEGQILLAQLPQLDLEPARNVVEKIDKLAAHAHPAHVEAPPRPKTRKRTVAEVEADEAQQAERERFMLTCDERLSSRVSGAQGAATGSDGDGQGGAAWEPRYDNFQVIAELKQKAKEKAEREARENEEKAKKMEQDRAKAAEILQQQAEKRATEEGRQRQEDEIRARQKHIHDLQLKRAAAQQQAQLQAQQQAQEQSQTQAQLQAQVRAQAQAHAQAQQKNNLNHGIPMQNGGMPNILPNGMPMPATMAGPVQARFHQVTQAQASSPIIRQNSPQNMSSPMVGNVAMQHSTSSMGGSPPRPSSVVQNHQPMSVPMTASMSARGSQQSHQAGTPRMPTATPNMAHSTPISRAQVMQTPRMTQGSPPPGMMTPGQQLGQAHLMMNAQGMNPQMQSQQQFIAAQMAQQQRALQHQQQQNLVQALQQGFQPGQSMTPQQLAQQQRLMQQQQALMQQRGLAAQTLTPQQYAQLQAMQNNAQLQQLQSGQMQNPVQRQMAMNGQGMVNMNPANNPHAQAAMLRQIEQINRQQALQIQQQQQQQAQQQAQQQQQQQQQHVQQQMGQQPQMQPGVSQAIQAQIKNQQIKLYQSNIHMLIAQHGSIEAIPPQVHEAFKSKCFVNARAHVLQQFNQQNRAAQFTMMQQQQQRQQQAQAQAQGMQGMMQQDGM</sequence>
<gene>
    <name evidence="4" type="primary">SPT20</name>
    <name evidence="4" type="ORF">DL546_003175</name>
</gene>
<comment type="caution">
    <text evidence="4">The sequence shown here is derived from an EMBL/GenBank/DDBJ whole genome shotgun (WGS) entry which is preliminary data.</text>
</comment>
<protein>
    <submittedName>
        <fullName evidence="4">Transcription factor spt20</fullName>
    </submittedName>
</protein>
<reference evidence="4 5" key="1">
    <citation type="submission" date="2018-08" db="EMBL/GenBank/DDBJ databases">
        <title>Draft genome of the lignicolous fungus Coniochaeta pulveracea.</title>
        <authorList>
            <person name="Borstlap C.J."/>
            <person name="De Witt R.N."/>
            <person name="Botha A."/>
            <person name="Volschenk H."/>
        </authorList>
    </citation>
    <scope>NUCLEOTIDE SEQUENCE [LARGE SCALE GENOMIC DNA]</scope>
    <source>
        <strain evidence="4 5">CAB683</strain>
    </source>
</reference>
<evidence type="ECO:0000259" key="3">
    <source>
        <dbReference type="Pfam" id="PF12090"/>
    </source>
</evidence>
<evidence type="ECO:0000256" key="2">
    <source>
        <dbReference type="SAM" id="MobiDB-lite"/>
    </source>
</evidence>